<accession>B6E481</accession>
<organism evidence="2">
    <name type="scientific">Taenia multiceps</name>
    <name type="common">Coenurus tapeworm</name>
    <name type="synonym">Multiceps multiceps</name>
    <dbReference type="NCBI Taxonomy" id="94034"/>
    <lineage>
        <taxon>Eukaryota</taxon>
        <taxon>Metazoa</taxon>
        <taxon>Spiralia</taxon>
        <taxon>Lophotrochozoa</taxon>
        <taxon>Platyhelminthes</taxon>
        <taxon>Cestoda</taxon>
        <taxon>Eucestoda</taxon>
        <taxon>Cyclophyllidea</taxon>
        <taxon>Taeniidae</taxon>
        <taxon>Taenia</taxon>
    </lineage>
</organism>
<name>B6E481_TAEMU</name>
<feature type="signal peptide" evidence="1">
    <location>
        <begin position="1"/>
        <end position="19"/>
    </location>
</feature>
<evidence type="ECO:0000256" key="1">
    <source>
        <dbReference type="SAM" id="SignalP"/>
    </source>
</evidence>
<reference evidence="2" key="1">
    <citation type="submission" date="2008-09" db="EMBL/GenBank/DDBJ databases">
        <title>Genetic variaton of Taeniidae 8 kDa glycoprotein.</title>
        <authorList>
            <person name="Jia W."/>
            <person name="Liu H."/>
            <person name="Yan H."/>
            <person name="Guo A."/>
            <person name="Zhang S."/>
            <person name="Fu B."/>
            <person name="Cai X."/>
        </authorList>
    </citation>
    <scope>NUCLEOTIDE SEQUENCE</scope>
    <source>
        <strain evidence="2">Tm8kDa-16</strain>
    </source>
</reference>
<sequence length="85" mass="9378">MRAYIVLLAATVFVVAVSAGENETEDDGKSMKNELAFFNKLFAKEPNGKKIAQLVMVWIESVPEARGKMRAALAEYCKVPQNKTA</sequence>
<dbReference type="InterPro" id="IPR008860">
    <property type="entry name" value="Taeniidae_ag"/>
</dbReference>
<dbReference type="AlphaFoldDB" id="B6E481"/>
<keyword evidence="1" id="KW-0732">Signal</keyword>
<dbReference type="Pfam" id="PF05596">
    <property type="entry name" value="Taeniidae_ag"/>
    <property type="match status" value="1"/>
</dbReference>
<evidence type="ECO:0000313" key="2">
    <source>
        <dbReference type="EMBL" id="ACI42332.1"/>
    </source>
</evidence>
<protein>
    <submittedName>
        <fullName evidence="2">8 kDa glycoprotein</fullName>
    </submittedName>
</protein>
<proteinExistence type="predicted"/>
<feature type="chain" id="PRO_5002842137" evidence="1">
    <location>
        <begin position="20"/>
        <end position="85"/>
    </location>
</feature>
<dbReference type="EMBL" id="FJ205508">
    <property type="protein sequence ID" value="ACI42332.1"/>
    <property type="molecule type" value="Genomic_DNA"/>
</dbReference>